<name>A0AAX6GMW6_IRIPA</name>
<feature type="compositionally biased region" description="Polar residues" evidence="1">
    <location>
        <begin position="126"/>
        <end position="136"/>
    </location>
</feature>
<evidence type="ECO:0000313" key="2">
    <source>
        <dbReference type="EMBL" id="KAJ6830040.1"/>
    </source>
</evidence>
<gene>
    <name evidence="2" type="ORF">M6B38_125825</name>
</gene>
<dbReference type="Proteomes" id="UP001140949">
    <property type="component" value="Unassembled WGS sequence"/>
</dbReference>
<sequence length="136" mass="15179">MAPSSPPASSVQSPEPWPLPRPPDQCRSPRLEPPFRRTRDVSTERRPRLRRDVVALQIGPSPGVPNRGVRRVSPTNSQEEPKPSFSPPPSLRLEVPLRRRISAGARPRAVRHAERSAAPRRRSGTRVRSPSSDALR</sequence>
<dbReference type="EMBL" id="JANAVB010017998">
    <property type="protein sequence ID" value="KAJ6830040.1"/>
    <property type="molecule type" value="Genomic_DNA"/>
</dbReference>
<dbReference type="AlphaFoldDB" id="A0AAX6GMW6"/>
<reference evidence="2" key="1">
    <citation type="journal article" date="2023" name="GigaByte">
        <title>Genome assembly of the bearded iris, Iris pallida Lam.</title>
        <authorList>
            <person name="Bruccoleri R.E."/>
            <person name="Oakeley E.J."/>
            <person name="Faust A.M.E."/>
            <person name="Altorfer M."/>
            <person name="Dessus-Babus S."/>
            <person name="Burckhardt D."/>
            <person name="Oertli M."/>
            <person name="Naumann U."/>
            <person name="Petersen F."/>
            <person name="Wong J."/>
        </authorList>
    </citation>
    <scope>NUCLEOTIDE SEQUENCE</scope>
    <source>
        <strain evidence="2">GSM-AAB239-AS_SAM_17_03QT</strain>
    </source>
</reference>
<accession>A0AAX6GMW6</accession>
<feature type="compositionally biased region" description="Basic and acidic residues" evidence="1">
    <location>
        <begin position="27"/>
        <end position="53"/>
    </location>
</feature>
<protein>
    <submittedName>
        <fullName evidence="2">Pollen-specific leucine-rich repeat extensin-like protein 4</fullName>
    </submittedName>
</protein>
<keyword evidence="3" id="KW-1185">Reference proteome</keyword>
<feature type="region of interest" description="Disordered" evidence="1">
    <location>
        <begin position="1"/>
        <end position="136"/>
    </location>
</feature>
<evidence type="ECO:0000313" key="3">
    <source>
        <dbReference type="Proteomes" id="UP001140949"/>
    </source>
</evidence>
<comment type="caution">
    <text evidence="2">The sequence shown here is derived from an EMBL/GenBank/DDBJ whole genome shotgun (WGS) entry which is preliminary data.</text>
</comment>
<proteinExistence type="predicted"/>
<organism evidence="2 3">
    <name type="scientific">Iris pallida</name>
    <name type="common">Sweet iris</name>
    <dbReference type="NCBI Taxonomy" id="29817"/>
    <lineage>
        <taxon>Eukaryota</taxon>
        <taxon>Viridiplantae</taxon>
        <taxon>Streptophyta</taxon>
        <taxon>Embryophyta</taxon>
        <taxon>Tracheophyta</taxon>
        <taxon>Spermatophyta</taxon>
        <taxon>Magnoliopsida</taxon>
        <taxon>Liliopsida</taxon>
        <taxon>Asparagales</taxon>
        <taxon>Iridaceae</taxon>
        <taxon>Iridoideae</taxon>
        <taxon>Irideae</taxon>
        <taxon>Iris</taxon>
    </lineage>
</organism>
<reference evidence="2" key="2">
    <citation type="submission" date="2023-04" db="EMBL/GenBank/DDBJ databases">
        <authorList>
            <person name="Bruccoleri R.E."/>
            <person name="Oakeley E.J."/>
            <person name="Faust A.-M."/>
            <person name="Dessus-Babus S."/>
            <person name="Altorfer M."/>
            <person name="Burckhardt D."/>
            <person name="Oertli M."/>
            <person name="Naumann U."/>
            <person name="Petersen F."/>
            <person name="Wong J."/>
        </authorList>
    </citation>
    <scope>NUCLEOTIDE SEQUENCE</scope>
    <source>
        <strain evidence="2">GSM-AAB239-AS_SAM_17_03QT</strain>
        <tissue evidence="2">Leaf</tissue>
    </source>
</reference>
<evidence type="ECO:0000256" key="1">
    <source>
        <dbReference type="SAM" id="MobiDB-lite"/>
    </source>
</evidence>